<dbReference type="InterPro" id="IPR027414">
    <property type="entry name" value="GH95_N_dom"/>
</dbReference>
<accession>A0A1X7IYJ7</accession>
<feature type="domain" description="Alpha fucosidase A-like C-terminal" evidence="2">
    <location>
        <begin position="694"/>
        <end position="774"/>
    </location>
</feature>
<evidence type="ECO:0000313" key="4">
    <source>
        <dbReference type="EMBL" id="SMG20359.1"/>
    </source>
</evidence>
<dbReference type="RefSeq" id="WP_085483514.1">
    <property type="nucleotide sequence ID" value="NZ_FXAY01000001.1"/>
</dbReference>
<sequence>MKRFDITRHEPAISINDSFLLGNGRLGASVRGGAGREHVDLNLDTFWSGGPLGAADDDGEEPRRFLGPLREAVRDGEWARAEALAMRMQSDAYTQSYEPLGFIDWAYGDASTGGYSRSLDLARAAATVAYDSADGRVEVETFVSATEQVMVMEVSQPAPSSSSPEFRSPHPVRHERVELGGGDYVDIATGRAPSRVLPQYLGDVADAVIYDAGEPDADGLVDAGMGFAVAILVQTREVPGATGATTRILVAATDGFRGRSERPSADGEALSEQVLATLRGVAGATTEELRDRHRAAHAELFDRSDLRLVAAPDDSSSKTETDELYHHLGRYLLISSSRPDTQAATLQGIWNDSVRPGWSSNYTTNINVEMNYWPADVSGLGELTEPFTELVLGLEATGSRTAASTYGAEGWCVHHNTDIWGFSNLVRGLEPADATWSNWPTGGLWLTLQLWDHLDFAPRHDASLRAQAWKALAGSARFALSLLQPYADGTLAVSPSTSPEHSFRPNGDEAEFAVSAGVTMDQTLVLEVFERLLAEADAADGDDELLAAVRAALPLVRRPQIGADGLLQEWAEDWEPRARGHRHTSHLLGLFPGSSFDEYASPEMFRAARRALEDRVAHGSGYTGWSQAWILCLATRARDASLVEHSLDVLTDGLSSSSLLDLHPVDVETHPDGHLFQIDGNLGGAAGIVEALVQSQNESIRLLNAMPLRWYAGELRNIRARGGAQVSLEWDERRLVRAELDASVTRSFTVTVPAGDWVATVRGRPDDASIHFAAVGTDGERLATTWDAAAGETLVIRPAPGRSTRAR</sequence>
<dbReference type="InterPro" id="IPR012341">
    <property type="entry name" value="6hp_glycosidase-like_sf"/>
</dbReference>
<evidence type="ECO:0000259" key="1">
    <source>
        <dbReference type="Pfam" id="PF14498"/>
    </source>
</evidence>
<name>A0A1X7IYJ7_9MICO</name>
<keyword evidence="5" id="KW-1185">Reference proteome</keyword>
<evidence type="ECO:0000259" key="3">
    <source>
        <dbReference type="Pfam" id="PF22124"/>
    </source>
</evidence>
<dbReference type="InterPro" id="IPR008928">
    <property type="entry name" value="6-hairpin_glycosidase_sf"/>
</dbReference>
<dbReference type="Pfam" id="PF22124">
    <property type="entry name" value="Glyco_hydro_95_cat"/>
    <property type="match status" value="1"/>
</dbReference>
<gene>
    <name evidence="4" type="ORF">SAMN06296010_1033</name>
</gene>
<evidence type="ECO:0000313" key="5">
    <source>
        <dbReference type="Proteomes" id="UP000193244"/>
    </source>
</evidence>
<dbReference type="PANTHER" id="PTHR31084:SF0">
    <property type="entry name" value="ALPHA-L-FUCOSIDASE 2"/>
    <property type="match status" value="1"/>
</dbReference>
<organism evidence="4 5">
    <name type="scientific">Agreia pratensis</name>
    <dbReference type="NCBI Taxonomy" id="150121"/>
    <lineage>
        <taxon>Bacteria</taxon>
        <taxon>Bacillati</taxon>
        <taxon>Actinomycetota</taxon>
        <taxon>Actinomycetes</taxon>
        <taxon>Micrococcales</taxon>
        <taxon>Microbacteriaceae</taxon>
        <taxon>Agreia</taxon>
    </lineage>
</organism>
<dbReference type="OrthoDB" id="9802600at2"/>
<dbReference type="Pfam" id="PF21307">
    <property type="entry name" value="Glyco_hydro_95_C"/>
    <property type="match status" value="1"/>
</dbReference>
<dbReference type="GO" id="GO:0005975">
    <property type="term" value="P:carbohydrate metabolic process"/>
    <property type="evidence" value="ECO:0007669"/>
    <property type="project" value="InterPro"/>
</dbReference>
<evidence type="ECO:0000259" key="2">
    <source>
        <dbReference type="Pfam" id="PF21307"/>
    </source>
</evidence>
<dbReference type="Pfam" id="PF14498">
    <property type="entry name" value="Glyco_hyd_65N_2"/>
    <property type="match status" value="1"/>
</dbReference>
<reference evidence="5" key="1">
    <citation type="submission" date="2017-04" db="EMBL/GenBank/DDBJ databases">
        <authorList>
            <person name="Varghese N."/>
            <person name="Submissions S."/>
        </authorList>
    </citation>
    <scope>NUCLEOTIDE SEQUENCE [LARGE SCALE GENOMIC DNA]</scope>
    <source>
        <strain evidence="5">VKM Ac-2510</strain>
    </source>
</reference>
<dbReference type="SUPFAM" id="SSF48208">
    <property type="entry name" value="Six-hairpin glycosidases"/>
    <property type="match status" value="1"/>
</dbReference>
<protein>
    <submittedName>
        <fullName evidence="4">Alpha-L-fucosidase 2</fullName>
    </submittedName>
</protein>
<feature type="domain" description="Glycosyl hydrolase family 95 N-terminal" evidence="1">
    <location>
        <begin position="9"/>
        <end position="188"/>
    </location>
</feature>
<feature type="domain" description="Glycosyl hydrolase family 95 catalytic" evidence="3">
    <location>
        <begin position="286"/>
        <end position="692"/>
    </location>
</feature>
<proteinExistence type="predicted"/>
<dbReference type="GO" id="GO:0004560">
    <property type="term" value="F:alpha-L-fucosidase activity"/>
    <property type="evidence" value="ECO:0007669"/>
    <property type="project" value="InterPro"/>
</dbReference>
<dbReference type="STRING" id="150121.SAMN06296010_1033"/>
<dbReference type="Proteomes" id="UP000193244">
    <property type="component" value="Unassembled WGS sequence"/>
</dbReference>
<dbReference type="PANTHER" id="PTHR31084">
    <property type="entry name" value="ALPHA-L-FUCOSIDASE 2"/>
    <property type="match status" value="1"/>
</dbReference>
<dbReference type="PIRSF" id="PIRSF007663">
    <property type="entry name" value="UCP007663"/>
    <property type="match status" value="1"/>
</dbReference>
<dbReference type="EMBL" id="FXAY01000001">
    <property type="protein sequence ID" value="SMG20359.1"/>
    <property type="molecule type" value="Genomic_DNA"/>
</dbReference>
<dbReference type="InterPro" id="IPR049053">
    <property type="entry name" value="AFCA-like_C"/>
</dbReference>
<dbReference type="Gene3D" id="1.50.10.10">
    <property type="match status" value="1"/>
</dbReference>
<dbReference type="InterPro" id="IPR054363">
    <property type="entry name" value="GH95_cat"/>
</dbReference>
<dbReference type="AlphaFoldDB" id="A0A1X7IYJ7"/>
<dbReference type="InterPro" id="IPR016518">
    <property type="entry name" value="Alpha-L-fucosidase"/>
</dbReference>